<evidence type="ECO:0008006" key="5">
    <source>
        <dbReference type="Google" id="ProtNLM"/>
    </source>
</evidence>
<proteinExistence type="predicted"/>
<gene>
    <name evidence="3" type="ORF">SAMN03159343_2780</name>
</gene>
<dbReference type="Proteomes" id="UP000198981">
    <property type="component" value="Unassembled WGS sequence"/>
</dbReference>
<feature type="compositionally biased region" description="Basic and acidic residues" evidence="1">
    <location>
        <begin position="158"/>
        <end position="170"/>
    </location>
</feature>
<feature type="transmembrane region" description="Helical" evidence="2">
    <location>
        <begin position="113"/>
        <end position="134"/>
    </location>
</feature>
<keyword evidence="2" id="KW-0812">Transmembrane</keyword>
<feature type="region of interest" description="Disordered" evidence="1">
    <location>
        <begin position="145"/>
        <end position="170"/>
    </location>
</feature>
<dbReference type="STRING" id="1960309.SAMN03159343_2780"/>
<feature type="transmembrane region" description="Helical" evidence="2">
    <location>
        <begin position="21"/>
        <end position="46"/>
    </location>
</feature>
<feature type="transmembrane region" description="Helical" evidence="2">
    <location>
        <begin position="80"/>
        <end position="101"/>
    </location>
</feature>
<dbReference type="AlphaFoldDB" id="A0A1G4YG17"/>
<dbReference type="RefSeq" id="WP_092805244.1">
    <property type="nucleotide sequence ID" value="NZ_FMUH01000004.1"/>
</dbReference>
<keyword evidence="2" id="KW-1133">Transmembrane helix</keyword>
<accession>A0A1G4YG17</accession>
<sequence length="170" mass="17571">MTRPPARPAPRSAAGPWDLSFLRVGALVTAVLTVVAVPAVGLLAGWPEALGVVLGAVVVTAFFCLSGFAIAWAGKIDDSFTLPAALGAFVVKILGFSALLQSLPADGVPDRRAAAWAVIAGALLWSGVQARWVWTRQLYYTTPPAPPAGSSDQGVLRRAVEDPGGRRTGG</sequence>
<evidence type="ECO:0000313" key="4">
    <source>
        <dbReference type="Proteomes" id="UP000198981"/>
    </source>
</evidence>
<keyword evidence="4" id="KW-1185">Reference proteome</keyword>
<dbReference type="OrthoDB" id="5192214at2"/>
<organism evidence="3 4">
    <name type="scientific">Klenkia marina</name>
    <dbReference type="NCBI Taxonomy" id="1960309"/>
    <lineage>
        <taxon>Bacteria</taxon>
        <taxon>Bacillati</taxon>
        <taxon>Actinomycetota</taxon>
        <taxon>Actinomycetes</taxon>
        <taxon>Geodermatophilales</taxon>
        <taxon>Geodermatophilaceae</taxon>
        <taxon>Klenkia</taxon>
    </lineage>
</organism>
<feature type="transmembrane region" description="Helical" evidence="2">
    <location>
        <begin position="52"/>
        <end position="73"/>
    </location>
</feature>
<evidence type="ECO:0000256" key="2">
    <source>
        <dbReference type="SAM" id="Phobius"/>
    </source>
</evidence>
<name>A0A1G4YG17_9ACTN</name>
<keyword evidence="2" id="KW-0472">Membrane</keyword>
<reference evidence="4" key="1">
    <citation type="submission" date="2016-10" db="EMBL/GenBank/DDBJ databases">
        <authorList>
            <person name="Varghese N."/>
            <person name="Submissions S."/>
        </authorList>
    </citation>
    <scope>NUCLEOTIDE SEQUENCE [LARGE SCALE GENOMIC DNA]</scope>
    <source>
        <strain evidence="4">DSM 45722</strain>
    </source>
</reference>
<evidence type="ECO:0000256" key="1">
    <source>
        <dbReference type="SAM" id="MobiDB-lite"/>
    </source>
</evidence>
<dbReference type="EMBL" id="FMUH01000004">
    <property type="protein sequence ID" value="SCX52467.1"/>
    <property type="molecule type" value="Genomic_DNA"/>
</dbReference>
<protein>
    <recommendedName>
        <fullName evidence="5">ATP synthase protein I</fullName>
    </recommendedName>
</protein>
<evidence type="ECO:0000313" key="3">
    <source>
        <dbReference type="EMBL" id="SCX52467.1"/>
    </source>
</evidence>